<dbReference type="InterPro" id="IPR051693">
    <property type="entry name" value="UPF0046_metallophosphoest"/>
</dbReference>
<protein>
    <recommendedName>
        <fullName evidence="2">Calcineurin-like phosphoesterase domain-containing protein</fullName>
    </recommendedName>
</protein>
<proteinExistence type="inferred from homology"/>
<sequence>MTGEQSEIEQYITCLKSLTQYRLKVIIAGNHDLTLEPAFYEKNWERWHRGRKQDCEHIGRLIRDPSLAIDHGIIYLENQQFVDNVTGLKFYGSPYQPEFNNWAFNLPMNSAEIKQVWSRIPADVDVLVTHGPPAHILDTNSAGEHTGCPQLLAHIISAKPRLHIFGHIHEAYGQLEHGPTIFVNASICNLSYQPVQAPIVVDLELKATKGTTWVI</sequence>
<dbReference type="EMBL" id="CAJOBC010089935">
    <property type="protein sequence ID" value="CAF4385809.1"/>
    <property type="molecule type" value="Genomic_DNA"/>
</dbReference>
<dbReference type="InterPro" id="IPR029052">
    <property type="entry name" value="Metallo-depent_PP-like"/>
</dbReference>
<dbReference type="AlphaFoldDB" id="A0A815V2P4"/>
<feature type="domain" description="Calcineurin-like phosphoesterase" evidence="2">
    <location>
        <begin position="16"/>
        <end position="170"/>
    </location>
</feature>
<evidence type="ECO:0000313" key="4">
    <source>
        <dbReference type="EMBL" id="CAF4385809.1"/>
    </source>
</evidence>
<evidence type="ECO:0000259" key="2">
    <source>
        <dbReference type="Pfam" id="PF00149"/>
    </source>
</evidence>
<evidence type="ECO:0000256" key="1">
    <source>
        <dbReference type="ARBA" id="ARBA00007993"/>
    </source>
</evidence>
<dbReference type="PANTHER" id="PTHR12905">
    <property type="entry name" value="METALLOPHOSPHOESTERASE"/>
    <property type="match status" value="1"/>
</dbReference>
<evidence type="ECO:0000313" key="5">
    <source>
        <dbReference type="Proteomes" id="UP000663829"/>
    </source>
</evidence>
<reference evidence="3" key="1">
    <citation type="submission" date="2021-02" db="EMBL/GenBank/DDBJ databases">
        <authorList>
            <person name="Nowell W R."/>
        </authorList>
    </citation>
    <scope>NUCLEOTIDE SEQUENCE</scope>
</reference>
<dbReference type="Pfam" id="PF00149">
    <property type="entry name" value="Metallophos"/>
    <property type="match status" value="1"/>
</dbReference>
<comment type="similarity">
    <text evidence="1">Belongs to the UPF0046 family.</text>
</comment>
<dbReference type="Proteomes" id="UP000663829">
    <property type="component" value="Unassembled WGS sequence"/>
</dbReference>
<accession>A0A815V2P4</accession>
<dbReference type="EMBL" id="CAJNOQ010024368">
    <property type="protein sequence ID" value="CAF1526709.1"/>
    <property type="molecule type" value="Genomic_DNA"/>
</dbReference>
<organism evidence="3 5">
    <name type="scientific">Didymodactylos carnosus</name>
    <dbReference type="NCBI Taxonomy" id="1234261"/>
    <lineage>
        <taxon>Eukaryota</taxon>
        <taxon>Metazoa</taxon>
        <taxon>Spiralia</taxon>
        <taxon>Gnathifera</taxon>
        <taxon>Rotifera</taxon>
        <taxon>Eurotatoria</taxon>
        <taxon>Bdelloidea</taxon>
        <taxon>Philodinida</taxon>
        <taxon>Philodinidae</taxon>
        <taxon>Didymodactylos</taxon>
    </lineage>
</organism>
<dbReference type="OrthoDB" id="630188at2759"/>
<dbReference type="GO" id="GO:0016787">
    <property type="term" value="F:hydrolase activity"/>
    <property type="evidence" value="ECO:0007669"/>
    <property type="project" value="InterPro"/>
</dbReference>
<dbReference type="InterPro" id="IPR004843">
    <property type="entry name" value="Calcineurin-like_PHP"/>
</dbReference>
<comment type="caution">
    <text evidence="3">The sequence shown here is derived from an EMBL/GenBank/DDBJ whole genome shotgun (WGS) entry which is preliminary data.</text>
</comment>
<evidence type="ECO:0000313" key="3">
    <source>
        <dbReference type="EMBL" id="CAF1526709.1"/>
    </source>
</evidence>
<gene>
    <name evidence="3" type="ORF">GPM918_LOCUS37821</name>
    <name evidence="4" type="ORF">SRO942_LOCUS38605</name>
</gene>
<dbReference type="Proteomes" id="UP000681722">
    <property type="component" value="Unassembled WGS sequence"/>
</dbReference>
<keyword evidence="5" id="KW-1185">Reference proteome</keyword>
<dbReference type="Gene3D" id="3.60.21.10">
    <property type="match status" value="1"/>
</dbReference>
<name>A0A815V2P4_9BILA</name>
<dbReference type="SUPFAM" id="SSF56300">
    <property type="entry name" value="Metallo-dependent phosphatases"/>
    <property type="match status" value="1"/>
</dbReference>
<dbReference type="PANTHER" id="PTHR12905:SF0">
    <property type="entry name" value="CALCINEURIN-LIKE PHOSPHOESTERASE DOMAIN-CONTAINING PROTEIN"/>
    <property type="match status" value="1"/>
</dbReference>